<proteinExistence type="inferred from homology"/>
<reference evidence="9 10" key="1">
    <citation type="journal article" date="2023" name="G3 (Bethesda)">
        <title>A haplotype-resolved chromosome-scale genome for Quercus rubra L. provides insights into the genetics of adaptive traits for red oak species.</title>
        <authorList>
            <person name="Kapoor B."/>
            <person name="Jenkins J."/>
            <person name="Schmutz J."/>
            <person name="Zhebentyayeva T."/>
            <person name="Kuelheim C."/>
            <person name="Coggeshall M."/>
            <person name="Heim C."/>
            <person name="Lasky J.R."/>
            <person name="Leites L."/>
            <person name="Islam-Faridi N."/>
            <person name="Romero-Severson J."/>
            <person name="DeLeo V.L."/>
            <person name="Lucas S.M."/>
            <person name="Lazic D."/>
            <person name="Gailing O."/>
            <person name="Carlson J."/>
            <person name="Staton M."/>
        </authorList>
    </citation>
    <scope>NUCLEOTIDE SEQUENCE [LARGE SCALE GENOMIC DNA]</scope>
    <source>
        <strain evidence="9">Pseudo-F2</strain>
    </source>
</reference>
<keyword evidence="6 8" id="KW-1133">Transmembrane helix</keyword>
<evidence type="ECO:0000256" key="6">
    <source>
        <dbReference type="ARBA" id="ARBA00022989"/>
    </source>
</evidence>
<keyword evidence="10" id="KW-1185">Reference proteome</keyword>
<evidence type="ECO:0000256" key="1">
    <source>
        <dbReference type="ARBA" id="ARBA00004167"/>
    </source>
</evidence>
<feature type="transmembrane region" description="Helical" evidence="8">
    <location>
        <begin position="25"/>
        <end position="46"/>
    </location>
</feature>
<name>A0AAN7FYR6_QUERU</name>
<evidence type="ECO:0000256" key="7">
    <source>
        <dbReference type="ARBA" id="ARBA00023136"/>
    </source>
</evidence>
<evidence type="ECO:0000256" key="4">
    <source>
        <dbReference type="ARBA" id="ARBA00022692"/>
    </source>
</evidence>
<keyword evidence="5" id="KW-0029">Amino-acid transport</keyword>
<protein>
    <submittedName>
        <fullName evidence="9">Uncharacterized protein</fullName>
    </submittedName>
</protein>
<keyword evidence="4 8" id="KW-0812">Transmembrane</keyword>
<accession>A0AAN7FYR6</accession>
<dbReference type="GO" id="GO:0080143">
    <property type="term" value="P:regulation of amino acid export"/>
    <property type="evidence" value="ECO:0007669"/>
    <property type="project" value="InterPro"/>
</dbReference>
<comment type="subcellular location">
    <subcellularLocation>
        <location evidence="1">Membrane</location>
        <topology evidence="1">Single-pass membrane protein</topology>
    </subcellularLocation>
</comment>
<organism evidence="9 10">
    <name type="scientific">Quercus rubra</name>
    <name type="common">Northern red oak</name>
    <name type="synonym">Quercus borealis</name>
    <dbReference type="NCBI Taxonomy" id="3512"/>
    <lineage>
        <taxon>Eukaryota</taxon>
        <taxon>Viridiplantae</taxon>
        <taxon>Streptophyta</taxon>
        <taxon>Embryophyta</taxon>
        <taxon>Tracheophyta</taxon>
        <taxon>Spermatophyta</taxon>
        <taxon>Magnoliopsida</taxon>
        <taxon>eudicotyledons</taxon>
        <taxon>Gunneridae</taxon>
        <taxon>Pentapetalae</taxon>
        <taxon>rosids</taxon>
        <taxon>fabids</taxon>
        <taxon>Fagales</taxon>
        <taxon>Fagaceae</taxon>
        <taxon>Quercus</taxon>
    </lineage>
</organism>
<evidence type="ECO:0000313" key="9">
    <source>
        <dbReference type="EMBL" id="KAK4602790.1"/>
    </source>
</evidence>
<evidence type="ECO:0000256" key="5">
    <source>
        <dbReference type="ARBA" id="ARBA00022970"/>
    </source>
</evidence>
<dbReference type="EMBL" id="JAXUIC010000002">
    <property type="protein sequence ID" value="KAK4602790.1"/>
    <property type="molecule type" value="Genomic_DNA"/>
</dbReference>
<dbReference type="Proteomes" id="UP001324115">
    <property type="component" value="Unassembled WGS sequence"/>
</dbReference>
<dbReference type="AlphaFoldDB" id="A0AAN7FYR6"/>
<comment type="similarity">
    <text evidence="2">Belongs to the GLUTAMINE DUMPER 1 (TC 9.B.60) family.</text>
</comment>
<keyword evidence="3" id="KW-0813">Transport</keyword>
<evidence type="ECO:0000256" key="2">
    <source>
        <dbReference type="ARBA" id="ARBA00009977"/>
    </source>
</evidence>
<dbReference type="PANTHER" id="PTHR33228">
    <property type="entry name" value="PROTEIN GLUTAMINE DUMPER 4-RELATED"/>
    <property type="match status" value="1"/>
</dbReference>
<sequence length="103" mass="10882">MRPTSNSTTVNVDAGFRNFNSPIPYLFGGLALMLGLIAVALFILACSYGKTLSNSPSDAEEKQAKTVNMTADSQPKVVVIMAGDNIPTYLAMPVSSTGHSEEV</sequence>
<evidence type="ECO:0000256" key="3">
    <source>
        <dbReference type="ARBA" id="ARBA00022448"/>
    </source>
</evidence>
<evidence type="ECO:0000313" key="10">
    <source>
        <dbReference type="Proteomes" id="UP001324115"/>
    </source>
</evidence>
<keyword evidence="7 8" id="KW-0472">Membrane</keyword>
<dbReference type="GO" id="GO:0006865">
    <property type="term" value="P:amino acid transport"/>
    <property type="evidence" value="ECO:0007669"/>
    <property type="project" value="UniProtKB-KW"/>
</dbReference>
<dbReference type="GO" id="GO:0016020">
    <property type="term" value="C:membrane"/>
    <property type="evidence" value="ECO:0007669"/>
    <property type="project" value="UniProtKB-SubCell"/>
</dbReference>
<comment type="caution">
    <text evidence="9">The sequence shown here is derived from an EMBL/GenBank/DDBJ whole genome shotgun (WGS) entry which is preliminary data.</text>
</comment>
<dbReference type="InterPro" id="IPR040359">
    <property type="entry name" value="GDU"/>
</dbReference>
<evidence type="ECO:0000256" key="8">
    <source>
        <dbReference type="SAM" id="Phobius"/>
    </source>
</evidence>
<gene>
    <name evidence="9" type="ORF">RGQ29_011694</name>
</gene>
<dbReference type="PANTHER" id="PTHR33228:SF76">
    <property type="entry name" value="PROTEIN GLUTAMINE DUMPER 7"/>
    <property type="match status" value="1"/>
</dbReference>